<evidence type="ECO:0000313" key="3">
    <source>
        <dbReference type="Proteomes" id="UP000290759"/>
    </source>
</evidence>
<name>A0A4Q2U298_9HYPH</name>
<accession>A0A4Q2U298</accession>
<keyword evidence="3" id="KW-1185">Reference proteome</keyword>
<comment type="caution">
    <text evidence="2">The sequence shown here is derived from an EMBL/GenBank/DDBJ whole genome shotgun (WGS) entry which is preliminary data.</text>
</comment>
<dbReference type="GO" id="GO:0003700">
    <property type="term" value="F:DNA-binding transcription factor activity"/>
    <property type="evidence" value="ECO:0007669"/>
    <property type="project" value="InterPro"/>
</dbReference>
<protein>
    <submittedName>
        <fullName evidence="2">LysR family transcriptional regulator</fullName>
    </submittedName>
</protein>
<dbReference type="AlphaFoldDB" id="A0A4Q2U298"/>
<reference evidence="2 3" key="2">
    <citation type="submission" date="2019-02" db="EMBL/GenBank/DDBJ databases">
        <title>'Lichenibacterium ramalinii' gen. nov. sp. nov., 'Lichenibacterium minor' gen. nov. sp. nov.</title>
        <authorList>
            <person name="Pankratov T."/>
        </authorList>
    </citation>
    <scope>NUCLEOTIDE SEQUENCE [LARGE SCALE GENOMIC DNA]</scope>
    <source>
        <strain evidence="2 3">RmlP026</strain>
    </source>
</reference>
<reference evidence="2 3" key="1">
    <citation type="submission" date="2018-12" db="EMBL/GenBank/DDBJ databases">
        <authorList>
            <person name="Grouzdev D.S."/>
            <person name="Krutkina M.S."/>
        </authorList>
    </citation>
    <scope>NUCLEOTIDE SEQUENCE [LARGE SCALE GENOMIC DNA]</scope>
    <source>
        <strain evidence="2 3">RmlP026</strain>
    </source>
</reference>
<evidence type="ECO:0000313" key="2">
    <source>
        <dbReference type="EMBL" id="RYC28805.1"/>
    </source>
</evidence>
<dbReference type="InterPro" id="IPR000847">
    <property type="entry name" value="LysR_HTH_N"/>
</dbReference>
<dbReference type="InterPro" id="IPR036390">
    <property type="entry name" value="WH_DNA-bd_sf"/>
</dbReference>
<evidence type="ECO:0000259" key="1">
    <source>
        <dbReference type="PROSITE" id="PS50931"/>
    </source>
</evidence>
<dbReference type="Gene3D" id="1.10.10.10">
    <property type="entry name" value="Winged helix-like DNA-binding domain superfamily/Winged helix DNA-binding domain"/>
    <property type="match status" value="1"/>
</dbReference>
<dbReference type="Proteomes" id="UP000290759">
    <property type="component" value="Unassembled WGS sequence"/>
</dbReference>
<dbReference type="PROSITE" id="PS50931">
    <property type="entry name" value="HTH_LYSR"/>
    <property type="match status" value="1"/>
</dbReference>
<dbReference type="Pfam" id="PF00126">
    <property type="entry name" value="HTH_1"/>
    <property type="match status" value="1"/>
</dbReference>
<sequence length="55" mass="6139">MSSRHVSERDLRLFLVLDALLDHRSVTRAASALGLTQSAISRKRRSAPTFWSLTG</sequence>
<feature type="domain" description="HTH lysR-type" evidence="1">
    <location>
        <begin position="9"/>
        <end position="42"/>
    </location>
</feature>
<gene>
    <name evidence="2" type="ORF">D3273_27345</name>
</gene>
<dbReference type="EMBL" id="QYBB01000113">
    <property type="protein sequence ID" value="RYC28805.1"/>
    <property type="molecule type" value="Genomic_DNA"/>
</dbReference>
<organism evidence="2 3">
    <name type="scientific">Lichenibacterium minor</name>
    <dbReference type="NCBI Taxonomy" id="2316528"/>
    <lineage>
        <taxon>Bacteria</taxon>
        <taxon>Pseudomonadati</taxon>
        <taxon>Pseudomonadota</taxon>
        <taxon>Alphaproteobacteria</taxon>
        <taxon>Hyphomicrobiales</taxon>
        <taxon>Lichenihabitantaceae</taxon>
        <taxon>Lichenibacterium</taxon>
    </lineage>
</organism>
<dbReference type="SUPFAM" id="SSF46785">
    <property type="entry name" value="Winged helix' DNA-binding domain"/>
    <property type="match status" value="1"/>
</dbReference>
<proteinExistence type="predicted"/>
<dbReference type="InterPro" id="IPR036388">
    <property type="entry name" value="WH-like_DNA-bd_sf"/>
</dbReference>